<accession>C4JNY9</accession>
<evidence type="ECO:0000259" key="2">
    <source>
        <dbReference type="Pfam" id="PF18596"/>
    </source>
</evidence>
<dbReference type="GeneID" id="8439395"/>
<dbReference type="InParanoid" id="C4JNY9"/>
<dbReference type="HOGENOM" id="CLU_029042_0_0_1"/>
<dbReference type="AlphaFoldDB" id="C4JNY9"/>
<dbReference type="EMBL" id="CH476616">
    <property type="protein sequence ID" value="EEP78203.1"/>
    <property type="molecule type" value="Genomic_DNA"/>
</dbReference>
<protein>
    <recommendedName>
        <fullName evidence="2">Sld7 C-terminal domain-containing protein</fullName>
    </recommendedName>
</protein>
<reference evidence="4" key="1">
    <citation type="journal article" date="2009" name="Genome Res.">
        <title>Comparative genomic analyses of the human fungal pathogens Coccidioides and their relatives.</title>
        <authorList>
            <person name="Sharpton T.J."/>
            <person name="Stajich J.E."/>
            <person name="Rounsley S.D."/>
            <person name="Gardner M.J."/>
            <person name="Wortman J.R."/>
            <person name="Jordar V.S."/>
            <person name="Maiti R."/>
            <person name="Kodira C.D."/>
            <person name="Neafsey D.E."/>
            <person name="Zeng Q."/>
            <person name="Hung C.-Y."/>
            <person name="McMahan C."/>
            <person name="Muszewska A."/>
            <person name="Grynberg M."/>
            <person name="Mandel M.A."/>
            <person name="Kellner E.M."/>
            <person name="Barker B.M."/>
            <person name="Galgiani J.N."/>
            <person name="Orbach M.J."/>
            <person name="Kirkland T.N."/>
            <person name="Cole G.T."/>
            <person name="Henn M.R."/>
            <person name="Birren B.W."/>
            <person name="Taylor J.W."/>
        </authorList>
    </citation>
    <scope>NUCLEOTIDE SEQUENCE [LARGE SCALE GENOMIC DNA]</scope>
    <source>
        <strain evidence="4">UAMH 1704</strain>
    </source>
</reference>
<name>C4JNY9_UNCRE</name>
<sequence length="446" mass="48435">MKVWSGSVSAGSLLLDGICLVDPSSSGQCKISKAKLSVRSLVDPTLIPLFALTGPVLEVHVSNAFARDWIISKVLRNIASDPTFFLDDDFCTTKQCPVGILLVVEHARNIANIRRVTDILIYGTLSLAASRPPQAQAAPIKELRLHAAPICSALIPKANSLLSPSLTADSDNTETAEYAEFLSDPFAPSPKRKRIDTLFEAANEYHNKVRRKGMIAVSEYMEKSREVSPMVQFPYLKMKRESQNDANAIPSAQSGHEKRRLSTAGGVNSSLSRQISAAPRLRSASVSSRKLTPLLSAPVKPPPILDNASAETTVSTNKALLTRTILTCLRLYGYHRTTNAARAKVESTSDATTTTKNPTTEPLQSTAEAEEEDEFKTMYHATYRASTFALRKYLNTKCPVPATKSGFDASSTKPLEVGTIAVPVLDKEKATDVVDAVLKIFCEEPG</sequence>
<feature type="compositionally biased region" description="Low complexity" evidence="1">
    <location>
        <begin position="348"/>
        <end position="360"/>
    </location>
</feature>
<dbReference type="VEuPathDB" id="FungiDB:UREG_03048"/>
<dbReference type="KEGG" id="ure:UREG_03048"/>
<evidence type="ECO:0000313" key="4">
    <source>
        <dbReference type="Proteomes" id="UP000002058"/>
    </source>
</evidence>
<feature type="domain" description="Sld7 C-terminal" evidence="2">
    <location>
        <begin position="316"/>
        <end position="442"/>
    </location>
</feature>
<gene>
    <name evidence="3" type="ORF">UREG_03048</name>
</gene>
<organism evidence="3 4">
    <name type="scientific">Uncinocarpus reesii (strain UAMH 1704)</name>
    <dbReference type="NCBI Taxonomy" id="336963"/>
    <lineage>
        <taxon>Eukaryota</taxon>
        <taxon>Fungi</taxon>
        <taxon>Dikarya</taxon>
        <taxon>Ascomycota</taxon>
        <taxon>Pezizomycotina</taxon>
        <taxon>Eurotiomycetes</taxon>
        <taxon>Eurotiomycetidae</taxon>
        <taxon>Onygenales</taxon>
        <taxon>Onygenaceae</taxon>
        <taxon>Uncinocarpus</taxon>
    </lineage>
</organism>
<dbReference type="OrthoDB" id="4205424at2759"/>
<dbReference type="Pfam" id="PF18596">
    <property type="entry name" value="Sld7_C"/>
    <property type="match status" value="1"/>
</dbReference>
<dbReference type="Proteomes" id="UP000002058">
    <property type="component" value="Unassembled WGS sequence"/>
</dbReference>
<dbReference type="eggNOG" id="ENOG502S7PV">
    <property type="taxonomic scope" value="Eukaryota"/>
</dbReference>
<feature type="region of interest" description="Disordered" evidence="1">
    <location>
        <begin position="343"/>
        <end position="370"/>
    </location>
</feature>
<dbReference type="OMA" id="MTCIDEL"/>
<proteinExistence type="predicted"/>
<feature type="compositionally biased region" description="Polar residues" evidence="1">
    <location>
        <begin position="265"/>
        <end position="274"/>
    </location>
</feature>
<evidence type="ECO:0000313" key="3">
    <source>
        <dbReference type="EMBL" id="EEP78203.1"/>
    </source>
</evidence>
<evidence type="ECO:0000256" key="1">
    <source>
        <dbReference type="SAM" id="MobiDB-lite"/>
    </source>
</evidence>
<feature type="compositionally biased region" description="Polar residues" evidence="1">
    <location>
        <begin position="244"/>
        <end position="254"/>
    </location>
</feature>
<feature type="region of interest" description="Disordered" evidence="1">
    <location>
        <begin position="244"/>
        <end position="274"/>
    </location>
</feature>
<keyword evidence="4" id="KW-1185">Reference proteome</keyword>
<dbReference type="InterPro" id="IPR041260">
    <property type="entry name" value="Sld7_C"/>
</dbReference>
<dbReference type="STRING" id="336963.C4JNY9"/>
<dbReference type="RefSeq" id="XP_002543532.1">
    <property type="nucleotide sequence ID" value="XM_002543486.1"/>
</dbReference>